<dbReference type="GO" id="GO:0016987">
    <property type="term" value="F:sigma factor activity"/>
    <property type="evidence" value="ECO:0007669"/>
    <property type="project" value="InterPro"/>
</dbReference>
<dbReference type="RefSeq" id="WP_122971322.1">
    <property type="nucleotide sequence ID" value="NZ_RHLQ01000009.1"/>
</dbReference>
<dbReference type="SUPFAM" id="SSF88659">
    <property type="entry name" value="Sigma3 and sigma4 domains of RNA polymerase sigma factors"/>
    <property type="match status" value="1"/>
</dbReference>
<dbReference type="GO" id="GO:0006352">
    <property type="term" value="P:DNA-templated transcription initiation"/>
    <property type="evidence" value="ECO:0007669"/>
    <property type="project" value="InterPro"/>
</dbReference>
<reference evidence="3 4" key="1">
    <citation type="journal article" date="2014" name="Int. J. Syst. Evol. Microbiol.">
        <title>Lysinibacillus halotolerans sp. nov., isolated from saline-alkaline soil.</title>
        <authorList>
            <person name="Kong D."/>
            <person name="Wang Y."/>
            <person name="Zhao B."/>
            <person name="Li Y."/>
            <person name="Song J."/>
            <person name="Zhai Y."/>
            <person name="Zhang C."/>
            <person name="Wang H."/>
            <person name="Chen X."/>
            <person name="Zhao B."/>
            <person name="Ruan Z."/>
        </authorList>
    </citation>
    <scope>NUCLEOTIDE SEQUENCE [LARGE SCALE GENOMIC DNA]</scope>
    <source>
        <strain evidence="3 4">MCCC 1A12703</strain>
    </source>
</reference>
<evidence type="ECO:0000313" key="3">
    <source>
        <dbReference type="EMBL" id="RND00257.1"/>
    </source>
</evidence>
<accession>A0A3M8HCZ7</accession>
<gene>
    <name evidence="3" type="ORF">EC501_05645</name>
</gene>
<dbReference type="Pfam" id="PF08281">
    <property type="entry name" value="Sigma70_r4_2"/>
    <property type="match status" value="1"/>
</dbReference>
<keyword evidence="1" id="KW-0175">Coiled coil</keyword>
<dbReference type="EMBL" id="RHLQ01000009">
    <property type="protein sequence ID" value="RND00257.1"/>
    <property type="molecule type" value="Genomic_DNA"/>
</dbReference>
<dbReference type="InterPro" id="IPR013324">
    <property type="entry name" value="RNA_pol_sigma_r3/r4-like"/>
</dbReference>
<dbReference type="InterPro" id="IPR014284">
    <property type="entry name" value="RNA_pol_sigma-70_dom"/>
</dbReference>
<dbReference type="GO" id="GO:0003677">
    <property type="term" value="F:DNA binding"/>
    <property type="evidence" value="ECO:0007669"/>
    <property type="project" value="InterPro"/>
</dbReference>
<dbReference type="Proteomes" id="UP000279909">
    <property type="component" value="Unassembled WGS sequence"/>
</dbReference>
<evidence type="ECO:0000256" key="1">
    <source>
        <dbReference type="SAM" id="Coils"/>
    </source>
</evidence>
<proteinExistence type="predicted"/>
<feature type="domain" description="RNA polymerase sigma factor 70 region 4 type 2" evidence="2">
    <location>
        <begin position="125"/>
        <end position="163"/>
    </location>
</feature>
<dbReference type="PRINTS" id="PR00038">
    <property type="entry name" value="HTHLUXR"/>
</dbReference>
<dbReference type="Gene3D" id="1.10.10.10">
    <property type="entry name" value="Winged helix-like DNA-binding domain superfamily/Winged helix DNA-binding domain"/>
    <property type="match status" value="1"/>
</dbReference>
<evidence type="ECO:0000313" key="4">
    <source>
        <dbReference type="Proteomes" id="UP000279909"/>
    </source>
</evidence>
<comment type="caution">
    <text evidence="3">The sequence shown here is derived from an EMBL/GenBank/DDBJ whole genome shotgun (WGS) entry which is preliminary data.</text>
</comment>
<dbReference type="InterPro" id="IPR036388">
    <property type="entry name" value="WH-like_DNA-bd_sf"/>
</dbReference>
<dbReference type="AlphaFoldDB" id="A0A3M8HCZ7"/>
<dbReference type="NCBIfam" id="TIGR02937">
    <property type="entry name" value="sigma70-ECF"/>
    <property type="match status" value="1"/>
</dbReference>
<dbReference type="OrthoDB" id="2083683at2"/>
<evidence type="ECO:0000259" key="2">
    <source>
        <dbReference type="Pfam" id="PF08281"/>
    </source>
</evidence>
<protein>
    <submittedName>
        <fullName evidence="3">Sigma-70 family RNA polymerase sigma factor</fullName>
    </submittedName>
</protein>
<feature type="coiled-coil region" evidence="1">
    <location>
        <begin position="5"/>
        <end position="32"/>
    </location>
</feature>
<name>A0A3M8HCZ7_9BACI</name>
<dbReference type="InterPro" id="IPR000792">
    <property type="entry name" value="Tscrpt_reg_LuxR_C"/>
</dbReference>
<dbReference type="InterPro" id="IPR013249">
    <property type="entry name" value="RNA_pol_sigma70_r4_t2"/>
</dbReference>
<keyword evidence="4" id="KW-1185">Reference proteome</keyword>
<organism evidence="3 4">
    <name type="scientific">Lysinibacillus halotolerans</name>
    <dbReference type="NCBI Taxonomy" id="1368476"/>
    <lineage>
        <taxon>Bacteria</taxon>
        <taxon>Bacillati</taxon>
        <taxon>Bacillota</taxon>
        <taxon>Bacilli</taxon>
        <taxon>Bacillales</taxon>
        <taxon>Bacillaceae</taxon>
        <taxon>Lysinibacillus</taxon>
    </lineage>
</organism>
<sequence>MIDLLKEYQASLIFTEDKLREIQKQIRFYKKQKHLNSTGKEHLLMLQHDERILNAALRTINFTIEWLATGRQPGLMRGIERRAVYQREMKSERNVIHFKSYDQYSHDNPSSDEIEEDSYKSQIAKEIVSSLTKRQQEILELYAQGFSFEEVGEMLGITKQTVWETIETCKKKIESEGWVMS</sequence>